<evidence type="ECO:0000256" key="2">
    <source>
        <dbReference type="SAM" id="MobiDB-lite"/>
    </source>
</evidence>
<dbReference type="InterPro" id="IPR006665">
    <property type="entry name" value="OmpA-like"/>
</dbReference>
<accession>A0ABU6K1F8</accession>
<comment type="caution">
    <text evidence="4">The sequence shown here is derived from an EMBL/GenBank/DDBJ whole genome shotgun (WGS) entry which is preliminary data.</text>
</comment>
<dbReference type="EMBL" id="JAYXHS010000001">
    <property type="protein sequence ID" value="MEC5385356.1"/>
    <property type="molecule type" value="Genomic_DNA"/>
</dbReference>
<dbReference type="RefSeq" id="WP_327598313.1">
    <property type="nucleotide sequence ID" value="NZ_JAYXHS010000001.1"/>
</dbReference>
<protein>
    <submittedName>
        <fullName evidence="4">DUF4157 domain-containing protein</fullName>
    </submittedName>
</protein>
<dbReference type="Pfam" id="PF00691">
    <property type="entry name" value="OmpA"/>
    <property type="match status" value="1"/>
</dbReference>
<feature type="domain" description="OmpA-like" evidence="3">
    <location>
        <begin position="407"/>
        <end position="534"/>
    </location>
</feature>
<dbReference type="CDD" id="cd07185">
    <property type="entry name" value="OmpA_C-like"/>
    <property type="match status" value="1"/>
</dbReference>
<keyword evidence="1" id="KW-0472">Membrane</keyword>
<evidence type="ECO:0000256" key="1">
    <source>
        <dbReference type="PROSITE-ProRule" id="PRU00473"/>
    </source>
</evidence>
<dbReference type="InterPro" id="IPR036737">
    <property type="entry name" value="OmpA-like_sf"/>
</dbReference>
<dbReference type="InterPro" id="IPR050330">
    <property type="entry name" value="Bact_OuterMem_StrucFunc"/>
</dbReference>
<organism evidence="4 5">
    <name type="scientific">Uliginosibacterium silvisoli</name>
    <dbReference type="NCBI Taxonomy" id="3114758"/>
    <lineage>
        <taxon>Bacteria</taxon>
        <taxon>Pseudomonadati</taxon>
        <taxon>Pseudomonadota</taxon>
        <taxon>Betaproteobacteria</taxon>
        <taxon>Rhodocyclales</taxon>
        <taxon>Zoogloeaceae</taxon>
        <taxon>Uliginosibacterium</taxon>
    </lineage>
</organism>
<evidence type="ECO:0000313" key="4">
    <source>
        <dbReference type="EMBL" id="MEC5385356.1"/>
    </source>
</evidence>
<dbReference type="Pfam" id="PF13699">
    <property type="entry name" value="eCIS_core"/>
    <property type="match status" value="1"/>
</dbReference>
<keyword evidence="5" id="KW-1185">Reference proteome</keyword>
<proteinExistence type="predicted"/>
<dbReference type="InterPro" id="IPR025295">
    <property type="entry name" value="eCIS_core_dom"/>
</dbReference>
<feature type="region of interest" description="Disordered" evidence="2">
    <location>
        <begin position="70"/>
        <end position="103"/>
    </location>
</feature>
<feature type="region of interest" description="Disordered" evidence="2">
    <location>
        <begin position="1"/>
        <end position="56"/>
    </location>
</feature>
<dbReference type="Proteomes" id="UP001331561">
    <property type="component" value="Unassembled WGS sequence"/>
</dbReference>
<evidence type="ECO:0000259" key="3">
    <source>
        <dbReference type="PROSITE" id="PS51123"/>
    </source>
</evidence>
<dbReference type="PANTHER" id="PTHR30329">
    <property type="entry name" value="STATOR ELEMENT OF FLAGELLAR MOTOR COMPLEX"/>
    <property type="match status" value="1"/>
</dbReference>
<reference evidence="4 5" key="1">
    <citation type="submission" date="2024-01" db="EMBL/GenBank/DDBJ databases">
        <title>Uliginosibacterium soil sp. nov.</title>
        <authorList>
            <person name="Lv Y."/>
        </authorList>
    </citation>
    <scope>NUCLEOTIDE SEQUENCE [LARGE SCALE GENOMIC DNA]</scope>
    <source>
        <strain evidence="4 5">H3</strain>
    </source>
</reference>
<feature type="compositionally biased region" description="Low complexity" evidence="2">
    <location>
        <begin position="73"/>
        <end position="89"/>
    </location>
</feature>
<name>A0ABU6K1F8_9RHOO</name>
<gene>
    <name evidence="4" type="ORF">VVD49_06450</name>
</gene>
<dbReference type="PROSITE" id="PS51123">
    <property type="entry name" value="OMPA_2"/>
    <property type="match status" value="1"/>
</dbReference>
<dbReference type="SUPFAM" id="SSF103088">
    <property type="entry name" value="OmpA-like"/>
    <property type="match status" value="1"/>
</dbReference>
<sequence>MKYAPSKSSASRSSAAKPAPRGRTPGALRQPMAGMPRYVRTSAQTRVPLGRPGDGLEAEADHVAQRLMNSEPAASTAGRSSAAHAAATSELVQASGSTGRPLDAHTRSFMEQRMGTDLSQVRVHTGSAAARMNRGLGAEAFTHRQDIFFGEGKTPGADELTAHELTHVVQQAGGSRDAGISAHGGTPAVQRSLTAPQATDMGVFNMAMITQPTPPGLMGTISFMPDADGPYSAEIGLIQAINITDVPGTSSGTPNTPVDWSQVTDGNSITPTNPAGTVGTEAGRMDLMTTGNDAAAAGVYIDSMTATNPSGSQIGPNYVEHFGNSRQFGWLRSATDRGPAELFDYPSFSFDTNFDFETVAKGTDNQVVYGGVEWGFQIRSGAVIGSSEYARPINATSVNFDEALERFRGYFTHEPVVLYFDTDQELPVAGEESKLAGIREYMDNYPDASITIEGFADIRGSEEHNFGLSDRRAQAAQSLVVAQGIDASRIDGVFGVGETQEFSEHGTAAGARQPVDAGRLRANRRVVISFNRSASALIVVP</sequence>
<dbReference type="Gene3D" id="3.30.1330.60">
    <property type="entry name" value="OmpA-like domain"/>
    <property type="match status" value="1"/>
</dbReference>
<dbReference type="PANTHER" id="PTHR30329:SF21">
    <property type="entry name" value="LIPOPROTEIN YIAD-RELATED"/>
    <property type="match status" value="1"/>
</dbReference>
<evidence type="ECO:0000313" key="5">
    <source>
        <dbReference type="Proteomes" id="UP001331561"/>
    </source>
</evidence>
<feature type="compositionally biased region" description="Low complexity" evidence="2">
    <location>
        <begin position="1"/>
        <end position="21"/>
    </location>
</feature>